<dbReference type="InterPro" id="IPR050204">
    <property type="entry name" value="AraC_XylS_family_regulators"/>
</dbReference>
<dbReference type="GO" id="GO:0003700">
    <property type="term" value="F:DNA-binding transcription factor activity"/>
    <property type="evidence" value="ECO:0007669"/>
    <property type="project" value="InterPro"/>
</dbReference>
<dbReference type="Pfam" id="PF02311">
    <property type="entry name" value="AraC_binding"/>
    <property type="match status" value="1"/>
</dbReference>
<keyword evidence="1" id="KW-0805">Transcription regulation</keyword>
<dbReference type="PANTHER" id="PTHR46796:SF2">
    <property type="entry name" value="TRANSCRIPTIONAL REGULATORY PROTEIN"/>
    <property type="match status" value="1"/>
</dbReference>
<evidence type="ECO:0000256" key="2">
    <source>
        <dbReference type="ARBA" id="ARBA00023125"/>
    </source>
</evidence>
<dbReference type="Pfam" id="PF12833">
    <property type="entry name" value="HTH_18"/>
    <property type="match status" value="1"/>
</dbReference>
<evidence type="ECO:0000256" key="1">
    <source>
        <dbReference type="ARBA" id="ARBA00023015"/>
    </source>
</evidence>
<dbReference type="SMART" id="SM00342">
    <property type="entry name" value="HTH_ARAC"/>
    <property type="match status" value="1"/>
</dbReference>
<dbReference type="RefSeq" id="WP_186888285.1">
    <property type="nucleotide sequence ID" value="NZ_JACONZ010000003.1"/>
</dbReference>
<evidence type="ECO:0000313" key="5">
    <source>
        <dbReference type="EMBL" id="MBC5581933.1"/>
    </source>
</evidence>
<dbReference type="PANTHER" id="PTHR46796">
    <property type="entry name" value="HTH-TYPE TRANSCRIPTIONAL ACTIVATOR RHAS-RELATED"/>
    <property type="match status" value="1"/>
</dbReference>
<dbReference type="InterPro" id="IPR018060">
    <property type="entry name" value="HTH_AraC"/>
</dbReference>
<dbReference type="InterPro" id="IPR037923">
    <property type="entry name" value="HTH-like"/>
</dbReference>
<dbReference type="AlphaFoldDB" id="A0A923L1M8"/>
<keyword evidence="3" id="KW-0804">Transcription</keyword>
<evidence type="ECO:0000256" key="3">
    <source>
        <dbReference type="ARBA" id="ARBA00023163"/>
    </source>
</evidence>
<dbReference type="Proteomes" id="UP000659630">
    <property type="component" value="Unassembled WGS sequence"/>
</dbReference>
<protein>
    <submittedName>
        <fullName evidence="5">AraC family transcriptional regulator</fullName>
    </submittedName>
</protein>
<dbReference type="Gene3D" id="1.10.10.60">
    <property type="entry name" value="Homeodomain-like"/>
    <property type="match status" value="1"/>
</dbReference>
<dbReference type="SUPFAM" id="SSF51215">
    <property type="entry name" value="Regulatory protein AraC"/>
    <property type="match status" value="1"/>
</dbReference>
<dbReference type="GO" id="GO:0043565">
    <property type="term" value="F:sequence-specific DNA binding"/>
    <property type="evidence" value="ECO:0007669"/>
    <property type="project" value="InterPro"/>
</dbReference>
<keyword evidence="6" id="KW-1185">Reference proteome</keyword>
<organism evidence="5 6">
    <name type="scientific">Anaerofilum hominis</name>
    <dbReference type="NCBI Taxonomy" id="2763016"/>
    <lineage>
        <taxon>Bacteria</taxon>
        <taxon>Bacillati</taxon>
        <taxon>Bacillota</taxon>
        <taxon>Clostridia</taxon>
        <taxon>Eubacteriales</taxon>
        <taxon>Oscillospiraceae</taxon>
        <taxon>Anaerofilum</taxon>
    </lineage>
</organism>
<name>A0A923L1M8_9FIRM</name>
<reference evidence="5" key="1">
    <citation type="submission" date="2020-08" db="EMBL/GenBank/DDBJ databases">
        <title>Genome public.</title>
        <authorList>
            <person name="Liu C."/>
            <person name="Sun Q."/>
        </authorList>
    </citation>
    <scope>NUCLEOTIDE SEQUENCE</scope>
    <source>
        <strain evidence="5">BX8</strain>
    </source>
</reference>
<evidence type="ECO:0000259" key="4">
    <source>
        <dbReference type="PROSITE" id="PS01124"/>
    </source>
</evidence>
<feature type="domain" description="HTH araC/xylS-type" evidence="4">
    <location>
        <begin position="166"/>
        <end position="263"/>
    </location>
</feature>
<comment type="caution">
    <text evidence="5">The sequence shown here is derived from an EMBL/GenBank/DDBJ whole genome shotgun (WGS) entry which is preliminary data.</text>
</comment>
<gene>
    <name evidence="5" type="ORF">H8S23_10465</name>
</gene>
<dbReference type="PROSITE" id="PS01124">
    <property type="entry name" value="HTH_ARAC_FAMILY_2"/>
    <property type="match status" value="1"/>
</dbReference>
<evidence type="ECO:0000313" key="6">
    <source>
        <dbReference type="Proteomes" id="UP000659630"/>
    </source>
</evidence>
<dbReference type="InterPro" id="IPR003313">
    <property type="entry name" value="AraC-bd"/>
</dbReference>
<dbReference type="SUPFAM" id="SSF46689">
    <property type="entry name" value="Homeodomain-like"/>
    <property type="match status" value="2"/>
</dbReference>
<dbReference type="InterPro" id="IPR009057">
    <property type="entry name" value="Homeodomain-like_sf"/>
</dbReference>
<keyword evidence="2" id="KW-0238">DNA-binding</keyword>
<proteinExistence type="predicted"/>
<sequence length="271" mass="29826">MQKKRRVRFDPELGVEAYCLGGTVETFPLHFHDYYVAGMIESGRRRMLGSGSCVLEPGDMILFNPGEAHGCEQVDGPFSYRALNIGAQTMQEAARQITGSGLPPRLGPRVTRRSPLARQLCAVQELILRGEQGLRKEEAFWLFLGRLLNAHAQPAGPRAAESRGVAAAAAYLKAHAQQPVTLDMLAGAAGMEKYRLLRAFARERGISPYRYLEALRVARAQTLLQRGMPPAEAALEAGFADQSHLCNAFRQRTGLTPGEYRKAFGEEEQNG</sequence>
<accession>A0A923L1M8</accession>
<dbReference type="EMBL" id="JACONZ010000003">
    <property type="protein sequence ID" value="MBC5581933.1"/>
    <property type="molecule type" value="Genomic_DNA"/>
</dbReference>